<evidence type="ECO:0000313" key="1">
    <source>
        <dbReference type="EMBL" id="KAH6650021.1"/>
    </source>
</evidence>
<proteinExistence type="predicted"/>
<organism evidence="1 2">
    <name type="scientific">Chaetomium tenue</name>
    <dbReference type="NCBI Taxonomy" id="1854479"/>
    <lineage>
        <taxon>Eukaryota</taxon>
        <taxon>Fungi</taxon>
        <taxon>Dikarya</taxon>
        <taxon>Ascomycota</taxon>
        <taxon>Pezizomycotina</taxon>
        <taxon>Sordariomycetes</taxon>
        <taxon>Sordariomycetidae</taxon>
        <taxon>Sordariales</taxon>
        <taxon>Chaetomiaceae</taxon>
        <taxon>Chaetomium</taxon>
    </lineage>
</organism>
<sequence length="178" mass="20587">MIPHSFFFGFFGFLGISTFRRPARRQLFTIPTTDPTPTNTVNDCLVNDFGLPHTIFDPAPANLGLSGGRRQVWTWNFLSFYTRYPYRHCSPSPFFEYIIYCYHACHGGLCVGWLMLGETWEAHILEVSLALKLYRRPSYRFVWSNLLNLVLFAACCLPLIYSLYPPPLLLAGFQRTRT</sequence>
<protein>
    <submittedName>
        <fullName evidence="1">Uncharacterized protein</fullName>
    </submittedName>
</protein>
<dbReference type="EMBL" id="JAGIZQ010000001">
    <property type="protein sequence ID" value="KAH6650021.1"/>
    <property type="molecule type" value="Genomic_DNA"/>
</dbReference>
<accession>A0ACB7PRJ5</accession>
<name>A0ACB7PRJ5_9PEZI</name>
<evidence type="ECO:0000313" key="2">
    <source>
        <dbReference type="Proteomes" id="UP000724584"/>
    </source>
</evidence>
<reference evidence="1 2" key="1">
    <citation type="journal article" date="2021" name="Nat. Commun.">
        <title>Genetic determinants of endophytism in the Arabidopsis root mycobiome.</title>
        <authorList>
            <person name="Mesny F."/>
            <person name="Miyauchi S."/>
            <person name="Thiergart T."/>
            <person name="Pickel B."/>
            <person name="Atanasova L."/>
            <person name="Karlsson M."/>
            <person name="Huettel B."/>
            <person name="Barry K.W."/>
            <person name="Haridas S."/>
            <person name="Chen C."/>
            <person name="Bauer D."/>
            <person name="Andreopoulos W."/>
            <person name="Pangilinan J."/>
            <person name="LaButti K."/>
            <person name="Riley R."/>
            <person name="Lipzen A."/>
            <person name="Clum A."/>
            <person name="Drula E."/>
            <person name="Henrissat B."/>
            <person name="Kohler A."/>
            <person name="Grigoriev I.V."/>
            <person name="Martin F.M."/>
            <person name="Hacquard S."/>
        </authorList>
    </citation>
    <scope>NUCLEOTIDE SEQUENCE [LARGE SCALE GENOMIC DNA]</scope>
    <source>
        <strain evidence="1 2">MPI-SDFR-AT-0079</strain>
    </source>
</reference>
<comment type="caution">
    <text evidence="1">The sequence shown here is derived from an EMBL/GenBank/DDBJ whole genome shotgun (WGS) entry which is preliminary data.</text>
</comment>
<gene>
    <name evidence="1" type="ORF">F5144DRAFT_30883</name>
</gene>
<keyword evidence="2" id="KW-1185">Reference proteome</keyword>
<dbReference type="Proteomes" id="UP000724584">
    <property type="component" value="Unassembled WGS sequence"/>
</dbReference>